<gene>
    <name evidence="4" type="ORF">I7X12_20080</name>
</gene>
<dbReference type="GO" id="GO:0008654">
    <property type="term" value="P:phospholipid biosynthetic process"/>
    <property type="evidence" value="ECO:0007669"/>
    <property type="project" value="InterPro"/>
</dbReference>
<dbReference type="RefSeq" id="WP_198061775.1">
    <property type="nucleotide sequence ID" value="NZ_CP065856.1"/>
</dbReference>
<dbReference type="GeneID" id="60590843"/>
<keyword evidence="1 2" id="KW-0808">Transferase</keyword>
<reference evidence="4 5" key="1">
    <citation type="submission" date="2020-12" db="EMBL/GenBank/DDBJ databases">
        <title>Halosimplex halophilum sp. nov. and Halosimplex salinum sp. nov., two new members of the genus Halosimplex.</title>
        <authorList>
            <person name="Cui H.L."/>
        </authorList>
    </citation>
    <scope>NUCLEOTIDE SEQUENCE [LARGE SCALE GENOMIC DNA]</scope>
    <source>
        <strain evidence="4 5">YGH94</strain>
    </source>
</reference>
<feature type="transmembrane region" description="Helical" evidence="3">
    <location>
        <begin position="149"/>
        <end position="179"/>
    </location>
</feature>
<dbReference type="InterPro" id="IPR000462">
    <property type="entry name" value="CDP-OH_P_trans"/>
</dbReference>
<evidence type="ECO:0000313" key="4">
    <source>
        <dbReference type="EMBL" id="QPV62979.1"/>
    </source>
</evidence>
<dbReference type="NCBIfam" id="NF038086">
    <property type="entry name" value="anchor_synt_A"/>
    <property type="match status" value="1"/>
</dbReference>
<dbReference type="EMBL" id="CP065856">
    <property type="protein sequence ID" value="QPV62979.1"/>
    <property type="molecule type" value="Genomic_DNA"/>
</dbReference>
<dbReference type="Pfam" id="PF01066">
    <property type="entry name" value="CDP-OH_P_transf"/>
    <property type="match status" value="1"/>
</dbReference>
<keyword evidence="3" id="KW-0472">Membrane</keyword>
<feature type="transmembrane region" description="Helical" evidence="3">
    <location>
        <begin position="214"/>
        <end position="232"/>
    </location>
</feature>
<feature type="transmembrane region" description="Helical" evidence="3">
    <location>
        <begin position="75"/>
        <end position="97"/>
    </location>
</feature>
<comment type="similarity">
    <text evidence="2">Belongs to the CDP-alcohol phosphatidyltransferase class-I family.</text>
</comment>
<keyword evidence="3" id="KW-1133">Transmembrane helix</keyword>
<evidence type="ECO:0000256" key="2">
    <source>
        <dbReference type="RuleBase" id="RU003750"/>
    </source>
</evidence>
<feature type="transmembrane region" description="Helical" evidence="3">
    <location>
        <begin position="191"/>
        <end position="208"/>
    </location>
</feature>
<protein>
    <submittedName>
        <fullName evidence="4">Protein sorting system archaetidylserine synthase</fullName>
    </submittedName>
</protein>
<evidence type="ECO:0000313" key="5">
    <source>
        <dbReference type="Proteomes" id="UP000595001"/>
    </source>
</evidence>
<dbReference type="AlphaFoldDB" id="A0A7T3KVB8"/>
<dbReference type="InterPro" id="IPR043130">
    <property type="entry name" value="CDP-OH_PTrfase_TM_dom"/>
</dbReference>
<dbReference type="Proteomes" id="UP000595001">
    <property type="component" value="Chromosome"/>
</dbReference>
<dbReference type="GO" id="GO:0016780">
    <property type="term" value="F:phosphotransferase activity, for other substituted phosphate groups"/>
    <property type="evidence" value="ECO:0007669"/>
    <property type="project" value="InterPro"/>
</dbReference>
<dbReference type="InterPro" id="IPR048254">
    <property type="entry name" value="CDP_ALCOHOL_P_TRANSF_CS"/>
</dbReference>
<evidence type="ECO:0000256" key="3">
    <source>
        <dbReference type="SAM" id="Phobius"/>
    </source>
</evidence>
<evidence type="ECO:0000256" key="1">
    <source>
        <dbReference type="ARBA" id="ARBA00022679"/>
    </source>
</evidence>
<accession>A0A7T3KVB8</accession>
<name>A0A7T3KVB8_9EURY</name>
<dbReference type="OrthoDB" id="221913at2157"/>
<dbReference type="PROSITE" id="PS00379">
    <property type="entry name" value="CDP_ALCOHOL_P_TRANSF"/>
    <property type="match status" value="1"/>
</dbReference>
<sequence>MNEGLRVRERLGVADAVTLANAVVGFAAGVVALSDPHLAARLVLLAAIADALDGIAARAFGGTEVGPLLDSVTDVVSFGATPALLVVGIASAEWAWLADGIAAAPPAEAVAAVGAGALFVVFSVLRTSLYSEFVGEDENRPGIQNTLGATILAAAYLAGLTWVPGLLAVTAVLSVAMVAPVSYPKLLARDAGILGVVQAAAILAPTAFGRLLPRFLLVAALGYMFLAPRFYWGE</sequence>
<proteinExistence type="inferred from homology"/>
<dbReference type="GO" id="GO:0016020">
    <property type="term" value="C:membrane"/>
    <property type="evidence" value="ECO:0007669"/>
    <property type="project" value="InterPro"/>
</dbReference>
<keyword evidence="5" id="KW-1185">Reference proteome</keyword>
<dbReference type="Gene3D" id="1.20.120.1760">
    <property type="match status" value="1"/>
</dbReference>
<keyword evidence="3" id="KW-0812">Transmembrane</keyword>
<feature type="transmembrane region" description="Helical" evidence="3">
    <location>
        <begin position="12"/>
        <end position="33"/>
    </location>
</feature>
<organism evidence="4 5">
    <name type="scientific">Halosimplex litoreum</name>
    <dbReference type="NCBI Taxonomy" id="1198301"/>
    <lineage>
        <taxon>Archaea</taxon>
        <taxon>Methanobacteriati</taxon>
        <taxon>Methanobacteriota</taxon>
        <taxon>Stenosarchaea group</taxon>
        <taxon>Halobacteria</taxon>
        <taxon>Halobacteriales</taxon>
        <taxon>Haloarculaceae</taxon>
        <taxon>Halosimplex</taxon>
    </lineage>
</organism>
<feature type="transmembrane region" description="Helical" evidence="3">
    <location>
        <begin position="109"/>
        <end position="129"/>
    </location>
</feature>
<dbReference type="KEGG" id="hlt:I7X12_20080"/>